<reference evidence="1 2" key="1">
    <citation type="submission" date="2021-06" db="EMBL/GenBank/DDBJ databases">
        <authorList>
            <person name="Palmer J.M."/>
        </authorList>
    </citation>
    <scope>NUCLEOTIDE SEQUENCE [LARGE SCALE GENOMIC DNA]</scope>
    <source>
        <strain evidence="1 2">AS_MEX2019</strain>
        <tissue evidence="1">Muscle</tissue>
    </source>
</reference>
<protein>
    <submittedName>
        <fullName evidence="1">Uncharacterized protein</fullName>
    </submittedName>
</protein>
<dbReference type="EMBL" id="JAHRIP010031916">
    <property type="protein sequence ID" value="MEQ2293187.1"/>
    <property type="molecule type" value="Genomic_DNA"/>
</dbReference>
<evidence type="ECO:0000313" key="1">
    <source>
        <dbReference type="EMBL" id="MEQ2293187.1"/>
    </source>
</evidence>
<proteinExistence type="predicted"/>
<dbReference type="Proteomes" id="UP001469553">
    <property type="component" value="Unassembled WGS sequence"/>
</dbReference>
<sequence length="117" mass="12772">MLFNLEGAGCVACSGDHWRSIRGWIASTSLPECFALQRTLLRGDRPLPNLKKLRIKPQLAVRLTRCSYPETTEAPGGALSNLSTVSRLISNLPGGSSYPTDFLRFRAEVHSLSVISA</sequence>
<name>A0ABV0YH64_9TELE</name>
<accession>A0ABV0YH64</accession>
<gene>
    <name evidence="1" type="ORF">AMECASPLE_030686</name>
</gene>
<comment type="caution">
    <text evidence="1">The sequence shown here is derived from an EMBL/GenBank/DDBJ whole genome shotgun (WGS) entry which is preliminary data.</text>
</comment>
<keyword evidence="2" id="KW-1185">Reference proteome</keyword>
<organism evidence="1 2">
    <name type="scientific">Ameca splendens</name>
    <dbReference type="NCBI Taxonomy" id="208324"/>
    <lineage>
        <taxon>Eukaryota</taxon>
        <taxon>Metazoa</taxon>
        <taxon>Chordata</taxon>
        <taxon>Craniata</taxon>
        <taxon>Vertebrata</taxon>
        <taxon>Euteleostomi</taxon>
        <taxon>Actinopterygii</taxon>
        <taxon>Neopterygii</taxon>
        <taxon>Teleostei</taxon>
        <taxon>Neoteleostei</taxon>
        <taxon>Acanthomorphata</taxon>
        <taxon>Ovalentaria</taxon>
        <taxon>Atherinomorphae</taxon>
        <taxon>Cyprinodontiformes</taxon>
        <taxon>Goodeidae</taxon>
        <taxon>Ameca</taxon>
    </lineage>
</organism>
<evidence type="ECO:0000313" key="2">
    <source>
        <dbReference type="Proteomes" id="UP001469553"/>
    </source>
</evidence>